<dbReference type="Proteomes" id="UP001362999">
    <property type="component" value="Unassembled WGS sequence"/>
</dbReference>
<gene>
    <name evidence="2" type="ORF">R3P38DRAFT_3217182</name>
</gene>
<accession>A0AAW0A723</accession>
<evidence type="ECO:0000256" key="1">
    <source>
        <dbReference type="SAM" id="MobiDB-lite"/>
    </source>
</evidence>
<evidence type="ECO:0000313" key="2">
    <source>
        <dbReference type="EMBL" id="KAK7001586.1"/>
    </source>
</evidence>
<sequence length="1032" mass="113342">MSSLEPPDVRPTLFLVQAIETEAGGRILIPPSSPMGSESASQHLENPKPSSKDKLLHDASPAAEQDADDLLATEPTTPSVKRQRSSRKSTGGSTVSGTIRRPRRSKREETPEPQIPKAANVRDYHHPTRDKPNEKARGGWAEGAKAAKQNQALAERLLPGVSVDYAPFVLGFGLARVPSFKGSLRRGTANYPNGERFSTLEYLNPNAEGNSCERQPSGDVETRDPWEPTIKILIETADQINGAAGTRLGSEKCKDQLAELRTRNRAASDRIEADCKWLAVVISSRILVDEEKGPSCLLQVSMNNKASPLPNTPIELLRNLCIDDPVTTIARHYPDVLDVFAQLHRLKPFNYSNIHPKDLVTAKKTTWGGKLIRLMRRLDFLASNIKLPDARDEAELRVLHALRIRDALQRGGSARDLSRMRVFRVRGVGERVRKASEKKMPFFGLSSSTEWSKDFALYYDALVNTVKGYVVKMMGDASVGGTRRKIIDMLMGKLEVVVRDDFLNTSPFSPDWTGVPLICPSFARYLLRNLNNAAPLYNLLTQMFYPGAVDILKRRNSPTQKVPSLTESLFHHLGYSMFRQGKSPPDFDWATSTPEDVAEMEFMPGSAKRPEVRDYSWRYGDRTTRVCLGLICLVFNHSPQLLPAIPKIASTLATKIPKDEILDRNMLAKFVTLCEGWSDAIVKASAAGTLVGDISCDDFRNIPTRRLRIPHSTGLQETEIRLPIAKRFINSLYAQAHTLIGFEDRLYIDYPATVALRDACLEWIQKHTGYKKFPAFSPSPLSTLSCPLPPTGEANDASVASAQAAIRCAQLDEAFIRPLKTLASKWSKPGVLGVPRIAEDAAHIPEAPHRGHGRGRLTELFGFAIPWSSEEEAAAYLADADDDGDAETPKAIDRGRDSESSSDDEEDDDEGANADPASGHSAGSESPSDDEEAGANADPAMQQHEVPASTASPANSAPRNEDTAMEDVVVSTRSSSPIEEFPNSDAAGEGPDPLSSPSPNARKRKRTSDSNDNTEDEADEDHPPLKRARSSG</sequence>
<feature type="region of interest" description="Disordered" evidence="1">
    <location>
        <begin position="205"/>
        <end position="224"/>
    </location>
</feature>
<comment type="caution">
    <text evidence="2">The sequence shown here is derived from an EMBL/GenBank/DDBJ whole genome shotgun (WGS) entry which is preliminary data.</text>
</comment>
<feature type="region of interest" description="Disordered" evidence="1">
    <location>
        <begin position="880"/>
        <end position="1032"/>
    </location>
</feature>
<feature type="compositionally biased region" description="Acidic residues" evidence="1">
    <location>
        <begin position="900"/>
        <end position="912"/>
    </location>
</feature>
<protein>
    <submittedName>
        <fullName evidence="2">Uncharacterized protein</fullName>
    </submittedName>
</protein>
<dbReference type="AlphaFoldDB" id="A0AAW0A723"/>
<dbReference type="EMBL" id="JAWWNJ010000083">
    <property type="protein sequence ID" value="KAK7001586.1"/>
    <property type="molecule type" value="Genomic_DNA"/>
</dbReference>
<feature type="compositionally biased region" description="Basic and acidic residues" evidence="1">
    <location>
        <begin position="887"/>
        <end position="899"/>
    </location>
</feature>
<name>A0AAW0A723_9AGAR</name>
<evidence type="ECO:0000313" key="3">
    <source>
        <dbReference type="Proteomes" id="UP001362999"/>
    </source>
</evidence>
<feature type="compositionally biased region" description="Low complexity" evidence="1">
    <location>
        <begin position="947"/>
        <end position="958"/>
    </location>
</feature>
<feature type="region of interest" description="Disordered" evidence="1">
    <location>
        <begin position="25"/>
        <end position="143"/>
    </location>
</feature>
<feature type="compositionally biased region" description="Polar residues" evidence="1">
    <location>
        <begin position="34"/>
        <end position="44"/>
    </location>
</feature>
<feature type="compositionally biased region" description="Polar residues" evidence="1">
    <location>
        <begin position="88"/>
        <end position="97"/>
    </location>
</feature>
<proteinExistence type="predicted"/>
<feature type="compositionally biased region" description="Basic and acidic residues" evidence="1">
    <location>
        <begin position="120"/>
        <end position="137"/>
    </location>
</feature>
<reference evidence="2 3" key="1">
    <citation type="journal article" date="2024" name="J Genomics">
        <title>Draft genome sequencing and assembly of Favolaschia claudopus CIRM-BRFM 2984 isolated from oak limbs.</title>
        <authorList>
            <person name="Navarro D."/>
            <person name="Drula E."/>
            <person name="Chaduli D."/>
            <person name="Cazenave R."/>
            <person name="Ahrendt S."/>
            <person name="Wang J."/>
            <person name="Lipzen A."/>
            <person name="Daum C."/>
            <person name="Barry K."/>
            <person name="Grigoriev I.V."/>
            <person name="Favel A."/>
            <person name="Rosso M.N."/>
            <person name="Martin F."/>
        </authorList>
    </citation>
    <scope>NUCLEOTIDE SEQUENCE [LARGE SCALE GENOMIC DNA]</scope>
    <source>
        <strain evidence="2 3">CIRM-BRFM 2984</strain>
    </source>
</reference>
<organism evidence="2 3">
    <name type="scientific">Favolaschia claudopus</name>
    <dbReference type="NCBI Taxonomy" id="2862362"/>
    <lineage>
        <taxon>Eukaryota</taxon>
        <taxon>Fungi</taxon>
        <taxon>Dikarya</taxon>
        <taxon>Basidiomycota</taxon>
        <taxon>Agaricomycotina</taxon>
        <taxon>Agaricomycetes</taxon>
        <taxon>Agaricomycetidae</taxon>
        <taxon>Agaricales</taxon>
        <taxon>Marasmiineae</taxon>
        <taxon>Mycenaceae</taxon>
        <taxon>Favolaschia</taxon>
    </lineage>
</organism>
<keyword evidence="3" id="KW-1185">Reference proteome</keyword>